<protein>
    <recommendedName>
        <fullName evidence="6">RING-type domain-containing protein</fullName>
    </recommendedName>
</protein>
<evidence type="ECO:0000256" key="4">
    <source>
        <dbReference type="PROSITE-ProRule" id="PRU00175"/>
    </source>
</evidence>
<feature type="compositionally biased region" description="Acidic residues" evidence="5">
    <location>
        <begin position="213"/>
        <end position="230"/>
    </location>
</feature>
<evidence type="ECO:0000256" key="1">
    <source>
        <dbReference type="ARBA" id="ARBA00022723"/>
    </source>
</evidence>
<dbReference type="InterPro" id="IPR001841">
    <property type="entry name" value="Znf_RING"/>
</dbReference>
<sequence length="335" mass="37850">MNESSSKPIRPLELQSHNTTDITSYRHNNNPMKSPLKGTTLASTTPTKCGGIGMNDETEMIAHENKNTSSLQLSPIIYNDFCTPYNMTQLESPCDELNAALIGTDHDNTTYDADMTDVHNERNTLKMDTLFPDNREDIELHSPAVDAGGEREVEQEETDEERMQRELEESEALARQLMAEEAMASYAMSTEYLRENADQFSSEDLAALQAAMAEEDPENDIDEGDDEDGTSQELSYDALLRLGERIGDVKEERWALVAREKIDQLSTLVWTPSMAEGKEENHTAVKCQVCQFPYEEGDELRELPCEHYFHKECVDSWLETKDTCALCRKSIAPDN</sequence>
<dbReference type="InterPro" id="IPR051834">
    <property type="entry name" value="RING_finger_E3_ligase"/>
</dbReference>
<dbReference type="PANTHER" id="PTHR45931:SF3">
    <property type="entry name" value="RING ZINC FINGER-CONTAINING PROTEIN"/>
    <property type="match status" value="1"/>
</dbReference>
<dbReference type="PANTHER" id="PTHR45931">
    <property type="entry name" value="SI:CH211-59O9.10"/>
    <property type="match status" value="1"/>
</dbReference>
<name>A0ABD3MDI2_9STRA</name>
<feature type="compositionally biased region" description="Polar residues" evidence="5">
    <location>
        <begin position="15"/>
        <end position="32"/>
    </location>
</feature>
<feature type="region of interest" description="Disordered" evidence="5">
    <location>
        <begin position="1"/>
        <end position="45"/>
    </location>
</feature>
<evidence type="ECO:0000313" key="7">
    <source>
        <dbReference type="EMBL" id="KAL3760943.1"/>
    </source>
</evidence>
<dbReference type="CDD" id="cd16454">
    <property type="entry name" value="RING-H2_PA-TM-RING"/>
    <property type="match status" value="1"/>
</dbReference>
<dbReference type="EMBL" id="JALLBG020000168">
    <property type="protein sequence ID" value="KAL3760943.1"/>
    <property type="molecule type" value="Genomic_DNA"/>
</dbReference>
<dbReference type="Pfam" id="PF13639">
    <property type="entry name" value="zf-RING_2"/>
    <property type="match status" value="1"/>
</dbReference>
<dbReference type="GO" id="GO:0008270">
    <property type="term" value="F:zinc ion binding"/>
    <property type="evidence" value="ECO:0007669"/>
    <property type="project" value="UniProtKB-KW"/>
</dbReference>
<keyword evidence="8" id="KW-1185">Reference proteome</keyword>
<dbReference type="AlphaFoldDB" id="A0ABD3MDI2"/>
<accession>A0ABD3MDI2</accession>
<proteinExistence type="predicted"/>
<feature type="region of interest" description="Disordered" evidence="5">
    <location>
        <begin position="141"/>
        <end position="169"/>
    </location>
</feature>
<organism evidence="7 8">
    <name type="scientific">Discostella pseudostelligera</name>
    <dbReference type="NCBI Taxonomy" id="259834"/>
    <lineage>
        <taxon>Eukaryota</taxon>
        <taxon>Sar</taxon>
        <taxon>Stramenopiles</taxon>
        <taxon>Ochrophyta</taxon>
        <taxon>Bacillariophyta</taxon>
        <taxon>Coscinodiscophyceae</taxon>
        <taxon>Thalassiosirophycidae</taxon>
        <taxon>Stephanodiscales</taxon>
        <taxon>Stephanodiscaceae</taxon>
        <taxon>Discostella</taxon>
    </lineage>
</organism>
<evidence type="ECO:0000313" key="8">
    <source>
        <dbReference type="Proteomes" id="UP001530293"/>
    </source>
</evidence>
<evidence type="ECO:0000256" key="5">
    <source>
        <dbReference type="SAM" id="MobiDB-lite"/>
    </source>
</evidence>
<dbReference type="PROSITE" id="PS50089">
    <property type="entry name" value="ZF_RING_2"/>
    <property type="match status" value="1"/>
</dbReference>
<evidence type="ECO:0000256" key="2">
    <source>
        <dbReference type="ARBA" id="ARBA00022771"/>
    </source>
</evidence>
<feature type="region of interest" description="Disordered" evidence="5">
    <location>
        <begin position="212"/>
        <end position="231"/>
    </location>
</feature>
<evidence type="ECO:0000256" key="3">
    <source>
        <dbReference type="ARBA" id="ARBA00022833"/>
    </source>
</evidence>
<dbReference type="Gene3D" id="3.30.40.10">
    <property type="entry name" value="Zinc/RING finger domain, C3HC4 (zinc finger)"/>
    <property type="match status" value="1"/>
</dbReference>
<keyword evidence="3" id="KW-0862">Zinc</keyword>
<reference evidence="7 8" key="1">
    <citation type="submission" date="2024-10" db="EMBL/GenBank/DDBJ databases">
        <title>Updated reference genomes for cyclostephanoid diatoms.</title>
        <authorList>
            <person name="Roberts W.R."/>
            <person name="Alverson A.J."/>
        </authorList>
    </citation>
    <scope>NUCLEOTIDE SEQUENCE [LARGE SCALE GENOMIC DNA]</scope>
    <source>
        <strain evidence="7 8">AJA232-27</strain>
    </source>
</reference>
<gene>
    <name evidence="7" type="ORF">ACHAWU_009622</name>
</gene>
<evidence type="ECO:0000259" key="6">
    <source>
        <dbReference type="PROSITE" id="PS50089"/>
    </source>
</evidence>
<keyword evidence="1" id="KW-0479">Metal-binding</keyword>
<dbReference type="SMART" id="SM00184">
    <property type="entry name" value="RING"/>
    <property type="match status" value="1"/>
</dbReference>
<feature type="domain" description="RING-type" evidence="6">
    <location>
        <begin position="287"/>
        <end position="328"/>
    </location>
</feature>
<dbReference type="InterPro" id="IPR013083">
    <property type="entry name" value="Znf_RING/FYVE/PHD"/>
</dbReference>
<dbReference type="SUPFAM" id="SSF57850">
    <property type="entry name" value="RING/U-box"/>
    <property type="match status" value="1"/>
</dbReference>
<keyword evidence="2 4" id="KW-0863">Zinc-finger</keyword>
<dbReference type="Proteomes" id="UP001530293">
    <property type="component" value="Unassembled WGS sequence"/>
</dbReference>
<comment type="caution">
    <text evidence="7">The sequence shown here is derived from an EMBL/GenBank/DDBJ whole genome shotgun (WGS) entry which is preliminary data.</text>
</comment>